<comment type="similarity">
    <text evidence="2">Belongs to the PhyH family.</text>
</comment>
<comment type="subunit">
    <text evidence="3">Homodimer.</text>
</comment>
<reference evidence="9 10" key="1">
    <citation type="submission" date="2020-05" db="EMBL/GenBank/DDBJ databases">
        <title>Identification and distribution of gene clusters putatively required for synthesis of sphingolipid metabolism inhibitors in phylogenetically diverse species of the filamentous fungus Fusarium.</title>
        <authorList>
            <person name="Kim H.-S."/>
            <person name="Busman M."/>
            <person name="Brown D.W."/>
            <person name="Divon H."/>
            <person name="Uhlig S."/>
            <person name="Proctor R.H."/>
        </authorList>
    </citation>
    <scope>NUCLEOTIDE SEQUENCE [LARGE SCALE GENOMIC DNA]</scope>
    <source>
        <strain evidence="9 10">NRRL 66243</strain>
    </source>
</reference>
<evidence type="ECO:0000256" key="5">
    <source>
        <dbReference type="ARBA" id="ARBA00022964"/>
    </source>
</evidence>
<comment type="caution">
    <text evidence="9">The sequence shown here is derived from an EMBL/GenBank/DDBJ whole genome shotgun (WGS) entry which is preliminary data.</text>
</comment>
<organism evidence="9 10">
    <name type="scientific">Fusarium tjaetaba</name>
    <dbReference type="NCBI Taxonomy" id="1567544"/>
    <lineage>
        <taxon>Eukaryota</taxon>
        <taxon>Fungi</taxon>
        <taxon>Dikarya</taxon>
        <taxon>Ascomycota</taxon>
        <taxon>Pezizomycotina</taxon>
        <taxon>Sordariomycetes</taxon>
        <taxon>Hypocreomycetidae</taxon>
        <taxon>Hypocreales</taxon>
        <taxon>Nectriaceae</taxon>
        <taxon>Fusarium</taxon>
        <taxon>Fusarium fujikuroi species complex</taxon>
    </lineage>
</organism>
<sequence length="328" mass="36875">MTLRTRENLPPVDQFSSDPFNTDKVVQSLISSGGVVIRGLLSESALAVIEKDVRPYLEADKPWQGDFFPPETRRVYGLAGKSTEFMHHIVADPLYQSVCNKLLTSRFISYLGQKLEISTSTPQLNNTMVFSIGPGAKNQELHRDDMIHHNYLTAISPKEYKVGRDTGIGLFVAGKKSTKANGATRFIPGSHLWDSLEPPNEDLVYYAELNPGDAFIVLSSCFHGGSANTTHNEERLLYSCFMTKGFLRQEENQYLASPLEKIREYPEYLQKLIGYNLSNPFLGWLDLEDPRKAFSTAFVDKDKGGYGFGPRSARDKRGAHLPRTWTLN</sequence>
<dbReference type="GO" id="GO:0046872">
    <property type="term" value="F:metal ion binding"/>
    <property type="evidence" value="ECO:0007669"/>
    <property type="project" value="UniProtKB-KW"/>
</dbReference>
<keyword evidence="4" id="KW-0479">Metal-binding</keyword>
<dbReference type="PANTHER" id="PTHR20883">
    <property type="entry name" value="PHYTANOYL-COA DIOXYGENASE DOMAIN CONTAINING 1"/>
    <property type="match status" value="1"/>
</dbReference>
<dbReference type="Proteomes" id="UP000530670">
    <property type="component" value="Unassembled WGS sequence"/>
</dbReference>
<gene>
    <name evidence="9" type="ORF">FTJAE_13299</name>
</gene>
<evidence type="ECO:0000256" key="3">
    <source>
        <dbReference type="ARBA" id="ARBA00011738"/>
    </source>
</evidence>
<dbReference type="EMBL" id="JAAQRI010000401">
    <property type="protein sequence ID" value="KAF5615597.1"/>
    <property type="molecule type" value="Genomic_DNA"/>
</dbReference>
<keyword evidence="5 9" id="KW-0223">Dioxygenase</keyword>
<dbReference type="SUPFAM" id="SSF51197">
    <property type="entry name" value="Clavaminate synthase-like"/>
    <property type="match status" value="1"/>
</dbReference>
<dbReference type="PANTHER" id="PTHR20883:SF45">
    <property type="entry name" value="PHYTANOYL-COA DIOXYGENASE FAMILY PROTEIN"/>
    <property type="match status" value="1"/>
</dbReference>
<accession>A0A8H5QHW2</accession>
<keyword evidence="10" id="KW-1185">Reference proteome</keyword>
<keyword evidence="7" id="KW-0408">Iron</keyword>
<dbReference type="InterPro" id="IPR008775">
    <property type="entry name" value="Phytyl_CoA_dOase-like"/>
</dbReference>
<protein>
    <submittedName>
        <fullName evidence="9">Phytanoyl dioxygenase family</fullName>
    </submittedName>
</protein>
<keyword evidence="6" id="KW-0560">Oxidoreductase</keyword>
<dbReference type="OrthoDB" id="445007at2759"/>
<dbReference type="GeneID" id="59298698"/>
<evidence type="ECO:0000313" key="9">
    <source>
        <dbReference type="EMBL" id="KAF5615597.1"/>
    </source>
</evidence>
<evidence type="ECO:0000256" key="4">
    <source>
        <dbReference type="ARBA" id="ARBA00022723"/>
    </source>
</evidence>
<proteinExistence type="inferred from homology"/>
<dbReference type="AlphaFoldDB" id="A0A8H5QHW2"/>
<dbReference type="GO" id="GO:0051213">
    <property type="term" value="F:dioxygenase activity"/>
    <property type="evidence" value="ECO:0007669"/>
    <property type="project" value="UniProtKB-KW"/>
</dbReference>
<dbReference type="RefSeq" id="XP_037199659.1">
    <property type="nucleotide sequence ID" value="XM_037346428.1"/>
</dbReference>
<evidence type="ECO:0000256" key="7">
    <source>
        <dbReference type="ARBA" id="ARBA00023004"/>
    </source>
</evidence>
<evidence type="ECO:0000313" key="10">
    <source>
        <dbReference type="Proteomes" id="UP000530670"/>
    </source>
</evidence>
<name>A0A8H5QHW2_9HYPO</name>
<evidence type="ECO:0000256" key="6">
    <source>
        <dbReference type="ARBA" id="ARBA00023002"/>
    </source>
</evidence>
<dbReference type="Gene3D" id="2.60.120.620">
    <property type="entry name" value="q2cbj1_9rhob like domain"/>
    <property type="match status" value="1"/>
</dbReference>
<dbReference type="Pfam" id="PF05721">
    <property type="entry name" value="PhyH"/>
    <property type="match status" value="1"/>
</dbReference>
<evidence type="ECO:0000256" key="8">
    <source>
        <dbReference type="SAM" id="MobiDB-lite"/>
    </source>
</evidence>
<evidence type="ECO:0000256" key="1">
    <source>
        <dbReference type="ARBA" id="ARBA00001962"/>
    </source>
</evidence>
<feature type="region of interest" description="Disordered" evidence="8">
    <location>
        <begin position="309"/>
        <end position="328"/>
    </location>
</feature>
<comment type="cofactor">
    <cofactor evidence="1">
        <name>Fe cation</name>
        <dbReference type="ChEBI" id="CHEBI:24875"/>
    </cofactor>
</comment>
<evidence type="ECO:0000256" key="2">
    <source>
        <dbReference type="ARBA" id="ARBA00005830"/>
    </source>
</evidence>